<evidence type="ECO:0000313" key="3">
    <source>
        <dbReference type="Proteomes" id="UP000728032"/>
    </source>
</evidence>
<keyword evidence="3" id="KW-1185">Reference proteome</keyword>
<dbReference type="CDD" id="cd12434">
    <property type="entry name" value="RRM_RCAN_like"/>
    <property type="match status" value="1"/>
</dbReference>
<accession>A0A7R9LN66</accession>
<dbReference type="EMBL" id="OC916380">
    <property type="protein sequence ID" value="CAD7644074.1"/>
    <property type="molecule type" value="Genomic_DNA"/>
</dbReference>
<dbReference type="GO" id="GO:0005737">
    <property type="term" value="C:cytoplasm"/>
    <property type="evidence" value="ECO:0007669"/>
    <property type="project" value="TreeGrafter"/>
</dbReference>
<dbReference type="Gene3D" id="3.30.70.330">
    <property type="match status" value="1"/>
</dbReference>
<dbReference type="FunFam" id="3.30.70.330:FF:000092">
    <property type="entry name" value="Calcipressin-2 isoform 2"/>
    <property type="match status" value="1"/>
</dbReference>
<dbReference type="InterPro" id="IPR012677">
    <property type="entry name" value="Nucleotide-bd_a/b_plait_sf"/>
</dbReference>
<dbReference type="GO" id="GO:0007617">
    <property type="term" value="P:mating behavior"/>
    <property type="evidence" value="ECO:0007669"/>
    <property type="project" value="UniProtKB-ARBA"/>
</dbReference>
<evidence type="ECO:0000256" key="1">
    <source>
        <dbReference type="ARBA" id="ARBA00008209"/>
    </source>
</evidence>
<dbReference type="EMBL" id="CAJPVJ010001555">
    <property type="protein sequence ID" value="CAG2164927.1"/>
    <property type="molecule type" value="Genomic_DNA"/>
</dbReference>
<dbReference type="PANTHER" id="PTHR10300:SF14">
    <property type="entry name" value="PROTEIN SARAH"/>
    <property type="match status" value="1"/>
</dbReference>
<dbReference type="GO" id="GO:0003676">
    <property type="term" value="F:nucleic acid binding"/>
    <property type="evidence" value="ECO:0007669"/>
    <property type="project" value="InterPro"/>
</dbReference>
<dbReference type="Pfam" id="PF04847">
    <property type="entry name" value="Calcipressin"/>
    <property type="match status" value="1"/>
</dbReference>
<protein>
    <submittedName>
        <fullName evidence="2">Uncharacterized protein</fullName>
    </submittedName>
</protein>
<dbReference type="OrthoDB" id="17212at2759"/>
<reference evidence="2" key="1">
    <citation type="submission" date="2020-11" db="EMBL/GenBank/DDBJ databases">
        <authorList>
            <person name="Tran Van P."/>
        </authorList>
    </citation>
    <scope>NUCLEOTIDE SEQUENCE</scope>
</reference>
<dbReference type="InterPro" id="IPR006931">
    <property type="entry name" value="Calcipressin"/>
</dbReference>
<gene>
    <name evidence="2" type="ORF">ONB1V03_LOCUS4474</name>
</gene>
<name>A0A7R9LN66_9ACAR</name>
<evidence type="ECO:0000313" key="2">
    <source>
        <dbReference type="EMBL" id="CAD7644074.1"/>
    </source>
</evidence>
<dbReference type="PANTHER" id="PTHR10300">
    <property type="entry name" value="CALCIPRESSIN"/>
    <property type="match status" value="1"/>
</dbReference>
<dbReference type="Proteomes" id="UP000728032">
    <property type="component" value="Unassembled WGS sequence"/>
</dbReference>
<dbReference type="SUPFAM" id="SSF54928">
    <property type="entry name" value="RNA-binding domain, RBD"/>
    <property type="match status" value="1"/>
</dbReference>
<dbReference type="InterPro" id="IPR035979">
    <property type="entry name" value="RBD_domain_sf"/>
</dbReference>
<comment type="similarity">
    <text evidence="1">Belongs to the RCAN family.</text>
</comment>
<dbReference type="GO" id="GO:0008597">
    <property type="term" value="F:calcium-dependent protein serine/threonine phosphatase regulator activity"/>
    <property type="evidence" value="ECO:0007669"/>
    <property type="project" value="TreeGrafter"/>
</dbReference>
<sequence length="237" mass="26308">MKQIDVNEDQILVVTAEDSLPEQFDTSDLPTSLIITNIDSRVFTADADVRDHFEETFKKFDTSATFQYFKSFRRVRVNYCSGMSAAQARIRCHQMRIGDEIVNCYFAGPTLPNRTDPNDVHLHPPAPQKQFLISPPASPPVGWKPVDEAQPCINVDLLSALANLTPGATHELHPQSDSQPGIVVHVCEEDEKIGDSRLSDKEWKPKVKIQQTARPGAAIIQRSLSEGSEDSLCATPP</sequence>
<dbReference type="GO" id="GO:0005634">
    <property type="term" value="C:nucleus"/>
    <property type="evidence" value="ECO:0007669"/>
    <property type="project" value="TreeGrafter"/>
</dbReference>
<proteinExistence type="inferred from homology"/>
<dbReference type="AlphaFoldDB" id="A0A7R9LN66"/>
<organism evidence="2">
    <name type="scientific">Oppiella nova</name>
    <dbReference type="NCBI Taxonomy" id="334625"/>
    <lineage>
        <taxon>Eukaryota</taxon>
        <taxon>Metazoa</taxon>
        <taxon>Ecdysozoa</taxon>
        <taxon>Arthropoda</taxon>
        <taxon>Chelicerata</taxon>
        <taxon>Arachnida</taxon>
        <taxon>Acari</taxon>
        <taxon>Acariformes</taxon>
        <taxon>Sarcoptiformes</taxon>
        <taxon>Oribatida</taxon>
        <taxon>Brachypylina</taxon>
        <taxon>Oppioidea</taxon>
        <taxon>Oppiidae</taxon>
        <taxon>Oppiella</taxon>
    </lineage>
</organism>
<dbReference type="GO" id="GO:0019722">
    <property type="term" value="P:calcium-mediated signaling"/>
    <property type="evidence" value="ECO:0007669"/>
    <property type="project" value="InterPro"/>
</dbReference>